<dbReference type="PROSITE" id="PS51257">
    <property type="entry name" value="PROKAR_LIPOPROTEIN"/>
    <property type="match status" value="1"/>
</dbReference>
<sequence>MGKPRTSLEIAKSAYVSWMLATGGCWLGGCLWRWWDYTARPGLYAMTSAPWWVGPAVYTAAFLLESAAVTALYWVVRRWLKKRSLR</sequence>
<dbReference type="EMBL" id="JAHLFH010000144">
    <property type="protein sequence ID" value="MBU3820083.1"/>
    <property type="molecule type" value="Genomic_DNA"/>
</dbReference>
<organism evidence="2 3">
    <name type="scientific">Candidatus Faecalibacterium intestinavium</name>
    <dbReference type="NCBI Taxonomy" id="2838580"/>
    <lineage>
        <taxon>Bacteria</taxon>
        <taxon>Bacillati</taxon>
        <taxon>Bacillota</taxon>
        <taxon>Clostridia</taxon>
        <taxon>Eubacteriales</taxon>
        <taxon>Oscillospiraceae</taxon>
        <taxon>Faecalibacterium</taxon>
    </lineage>
</organism>
<evidence type="ECO:0000313" key="2">
    <source>
        <dbReference type="EMBL" id="MBU3820083.1"/>
    </source>
</evidence>
<gene>
    <name evidence="2" type="ORF">H9864_06920</name>
</gene>
<reference evidence="2" key="2">
    <citation type="submission" date="2021-04" db="EMBL/GenBank/DDBJ databases">
        <authorList>
            <person name="Gilroy R."/>
        </authorList>
    </citation>
    <scope>NUCLEOTIDE SEQUENCE</scope>
    <source>
        <strain evidence="2">742</strain>
    </source>
</reference>
<evidence type="ECO:0000256" key="1">
    <source>
        <dbReference type="SAM" id="Phobius"/>
    </source>
</evidence>
<comment type="caution">
    <text evidence="2">The sequence shown here is derived from an EMBL/GenBank/DDBJ whole genome shotgun (WGS) entry which is preliminary data.</text>
</comment>
<proteinExistence type="predicted"/>
<dbReference type="AlphaFoldDB" id="A0A9E2KLT2"/>
<keyword evidence="1" id="KW-1133">Transmembrane helix</keyword>
<dbReference type="Proteomes" id="UP000824178">
    <property type="component" value="Unassembled WGS sequence"/>
</dbReference>
<protein>
    <submittedName>
        <fullName evidence="2">Uncharacterized protein</fullName>
    </submittedName>
</protein>
<reference evidence="2" key="1">
    <citation type="journal article" date="2021" name="PeerJ">
        <title>Extensive microbial diversity within the chicken gut microbiome revealed by metagenomics and culture.</title>
        <authorList>
            <person name="Gilroy R."/>
            <person name="Ravi A."/>
            <person name="Getino M."/>
            <person name="Pursley I."/>
            <person name="Horton D.L."/>
            <person name="Alikhan N.F."/>
            <person name="Baker D."/>
            <person name="Gharbi K."/>
            <person name="Hall N."/>
            <person name="Watson M."/>
            <person name="Adriaenssens E.M."/>
            <person name="Foster-Nyarko E."/>
            <person name="Jarju S."/>
            <person name="Secka A."/>
            <person name="Antonio M."/>
            <person name="Oren A."/>
            <person name="Chaudhuri R.R."/>
            <person name="La Ragione R."/>
            <person name="Hildebrand F."/>
            <person name="Pallen M.J."/>
        </authorList>
    </citation>
    <scope>NUCLEOTIDE SEQUENCE</scope>
    <source>
        <strain evidence="2">742</strain>
    </source>
</reference>
<evidence type="ECO:0000313" key="3">
    <source>
        <dbReference type="Proteomes" id="UP000824178"/>
    </source>
</evidence>
<name>A0A9E2KLT2_9FIRM</name>
<accession>A0A9E2KLT2</accession>
<feature type="transmembrane region" description="Helical" evidence="1">
    <location>
        <begin position="15"/>
        <end position="35"/>
    </location>
</feature>
<keyword evidence="1" id="KW-0812">Transmembrane</keyword>
<keyword evidence="1" id="KW-0472">Membrane</keyword>
<feature type="transmembrane region" description="Helical" evidence="1">
    <location>
        <begin position="55"/>
        <end position="76"/>
    </location>
</feature>